<dbReference type="Proteomes" id="UP000504610">
    <property type="component" value="Chromosome 9"/>
</dbReference>
<dbReference type="Pfam" id="PF03004">
    <property type="entry name" value="Transposase_24"/>
    <property type="match status" value="1"/>
</dbReference>
<reference evidence="3" key="1">
    <citation type="journal article" date="2019" name="Database">
        <title>The radish genome database (RadishGD): an integrated information resource for radish genomics.</title>
        <authorList>
            <person name="Yu H.J."/>
            <person name="Baek S."/>
            <person name="Lee Y.J."/>
            <person name="Cho A."/>
            <person name="Mun J.H."/>
        </authorList>
    </citation>
    <scope>NUCLEOTIDE SEQUENCE [LARGE SCALE GENOMIC DNA]</scope>
    <source>
        <strain evidence="3">cv. WK10039</strain>
    </source>
</reference>
<feature type="compositionally biased region" description="Low complexity" evidence="1">
    <location>
        <begin position="121"/>
        <end position="148"/>
    </location>
</feature>
<dbReference type="InterPro" id="IPR004252">
    <property type="entry name" value="Probable_transposase_24"/>
</dbReference>
<reference evidence="4" key="2">
    <citation type="submission" date="2025-08" db="UniProtKB">
        <authorList>
            <consortium name="RefSeq"/>
        </authorList>
    </citation>
    <scope>IDENTIFICATION</scope>
    <source>
        <tissue evidence="4">Leaf</tissue>
    </source>
</reference>
<dbReference type="KEGG" id="rsz:130500143"/>
<dbReference type="InterPro" id="IPR025312">
    <property type="entry name" value="DUF4216"/>
</dbReference>
<feature type="domain" description="DUF4216" evidence="2">
    <location>
        <begin position="5"/>
        <end position="68"/>
    </location>
</feature>
<keyword evidence="3" id="KW-1185">Reference proteome</keyword>
<evidence type="ECO:0000313" key="3">
    <source>
        <dbReference type="Proteomes" id="UP000504610"/>
    </source>
</evidence>
<accession>A0A9W3CGY8</accession>
<protein>
    <submittedName>
        <fullName evidence="4">Uncharacterized protein LOC130500143</fullName>
    </submittedName>
</protein>
<sequence length="503" mass="56192">MLGLRCIVFYCDWHDITPDRGVRTDAFGVTSVNTRRKLQYYDPFILASQADQVCYIKYPRVRNRDDPWVTVTRLNPRGRVQGSSKLEDPLQPITSSNLSAAEDVAGVGLRRGRGGTGSGSISGSASPHSSYHTSPSPFPSHSPSAPGVVPTPAPALAPAHPALLRAAEFVRQPGRDHLPYLTQYPCGRGQTWLDRSGNGISGWINRMMYSALDNGHPTFTDFPLEKQHMWFQQFAQEFNWNADDTLFIYYHFVHKVMDNYGKQIHSWKKKWEINKIPKGMDPDVWRELGVHWSKNEVRATSSTNSTNRKSDRKGKGMYIHNLGAQSLASLGDRLAEENEGEPVDHLTLIKTAYTNKKTGEIDDGVVRDVVTLIDSQMEHEVSQLQTEDDDSTGSTGLPRVRINQIVEASVPKKKGRLFGLARRSNSVPSASAPLSFVDQEVLLSQMRDKDARISALESMVASQEAGWEAQRKLNEQMMAMMRSMNPNANVDLPTMPDTNVQNP</sequence>
<dbReference type="RefSeq" id="XP_056850853.1">
    <property type="nucleotide sequence ID" value="XM_056994873.1"/>
</dbReference>
<dbReference type="PANTHER" id="PTHR48258:SF4">
    <property type="entry name" value="DUF4216 DOMAIN-CONTAINING PROTEIN"/>
    <property type="match status" value="1"/>
</dbReference>
<feature type="region of interest" description="Disordered" evidence="1">
    <location>
        <begin position="108"/>
        <end position="153"/>
    </location>
</feature>
<name>A0A9W3CGY8_RAPSA</name>
<dbReference type="AlphaFoldDB" id="A0A9W3CGY8"/>
<dbReference type="Pfam" id="PF13952">
    <property type="entry name" value="DUF4216"/>
    <property type="match status" value="1"/>
</dbReference>
<evidence type="ECO:0000313" key="4">
    <source>
        <dbReference type="RefSeq" id="XP_056850853.1"/>
    </source>
</evidence>
<organism evidence="3 4">
    <name type="scientific">Raphanus sativus</name>
    <name type="common">Radish</name>
    <name type="synonym">Raphanus raphanistrum var. sativus</name>
    <dbReference type="NCBI Taxonomy" id="3726"/>
    <lineage>
        <taxon>Eukaryota</taxon>
        <taxon>Viridiplantae</taxon>
        <taxon>Streptophyta</taxon>
        <taxon>Embryophyta</taxon>
        <taxon>Tracheophyta</taxon>
        <taxon>Spermatophyta</taxon>
        <taxon>Magnoliopsida</taxon>
        <taxon>eudicotyledons</taxon>
        <taxon>Gunneridae</taxon>
        <taxon>Pentapetalae</taxon>
        <taxon>rosids</taxon>
        <taxon>malvids</taxon>
        <taxon>Brassicales</taxon>
        <taxon>Brassicaceae</taxon>
        <taxon>Brassiceae</taxon>
        <taxon>Raphanus</taxon>
    </lineage>
</organism>
<dbReference type="PANTHER" id="PTHR48258">
    <property type="entry name" value="DUF4218 DOMAIN-CONTAINING PROTEIN-RELATED"/>
    <property type="match status" value="1"/>
</dbReference>
<gene>
    <name evidence="4" type="primary">LOC130500143</name>
</gene>
<dbReference type="GeneID" id="130500143"/>
<evidence type="ECO:0000256" key="1">
    <source>
        <dbReference type="SAM" id="MobiDB-lite"/>
    </source>
</evidence>
<evidence type="ECO:0000259" key="2">
    <source>
        <dbReference type="Pfam" id="PF13952"/>
    </source>
</evidence>
<proteinExistence type="predicted"/>
<dbReference type="OrthoDB" id="1109694at2759"/>